<organism evidence="2 3">
    <name type="scientific">Vicia faba</name>
    <name type="common">Broad bean</name>
    <name type="synonym">Faba vulgaris</name>
    <dbReference type="NCBI Taxonomy" id="3906"/>
    <lineage>
        <taxon>Eukaryota</taxon>
        <taxon>Viridiplantae</taxon>
        <taxon>Streptophyta</taxon>
        <taxon>Embryophyta</taxon>
        <taxon>Tracheophyta</taxon>
        <taxon>Spermatophyta</taxon>
        <taxon>Magnoliopsida</taxon>
        <taxon>eudicotyledons</taxon>
        <taxon>Gunneridae</taxon>
        <taxon>Pentapetalae</taxon>
        <taxon>rosids</taxon>
        <taxon>fabids</taxon>
        <taxon>Fabales</taxon>
        <taxon>Fabaceae</taxon>
        <taxon>Papilionoideae</taxon>
        <taxon>50 kb inversion clade</taxon>
        <taxon>NPAAA clade</taxon>
        <taxon>Hologalegina</taxon>
        <taxon>IRL clade</taxon>
        <taxon>Fabeae</taxon>
        <taxon>Vicia</taxon>
    </lineage>
</organism>
<gene>
    <name evidence="2" type="ORF">VFH_U109520</name>
</gene>
<dbReference type="EMBL" id="CATIWC010003031">
    <property type="protein sequence ID" value="CAI8585134.1"/>
    <property type="molecule type" value="Genomic_DNA"/>
</dbReference>
<protein>
    <submittedName>
        <fullName evidence="2">Uncharacterized protein</fullName>
    </submittedName>
</protein>
<accession>A0AAV0YH85</accession>
<dbReference type="AlphaFoldDB" id="A0AAV0YH85"/>
<dbReference type="Gene3D" id="3.30.559.10">
    <property type="entry name" value="Chloramphenicol acetyltransferase-like domain"/>
    <property type="match status" value="2"/>
</dbReference>
<reference evidence="2 3" key="1">
    <citation type="submission" date="2023-01" db="EMBL/GenBank/DDBJ databases">
        <authorList>
            <person name="Kreplak J."/>
        </authorList>
    </citation>
    <scope>NUCLEOTIDE SEQUENCE [LARGE SCALE GENOMIC DNA]</scope>
</reference>
<dbReference type="PANTHER" id="PTHR31642">
    <property type="entry name" value="TRICHOTHECENE 3-O-ACETYLTRANSFERASE"/>
    <property type="match status" value="1"/>
</dbReference>
<evidence type="ECO:0000313" key="2">
    <source>
        <dbReference type="EMBL" id="CAI8585134.1"/>
    </source>
</evidence>
<name>A0AAV0YH85_VICFA</name>
<evidence type="ECO:0000256" key="1">
    <source>
        <dbReference type="ARBA" id="ARBA00009861"/>
    </source>
</evidence>
<dbReference type="PANTHER" id="PTHR31642:SF175">
    <property type="entry name" value="SPERMIDINE HYDROXYCINNAMOYL TRANSFERASE"/>
    <property type="match status" value="1"/>
</dbReference>
<dbReference type="InterPro" id="IPR023213">
    <property type="entry name" value="CAT-like_dom_sf"/>
</dbReference>
<comment type="similarity">
    <text evidence="1">Belongs to the plant acyltransferase family.</text>
</comment>
<dbReference type="GO" id="GO:0016747">
    <property type="term" value="F:acyltransferase activity, transferring groups other than amino-acyl groups"/>
    <property type="evidence" value="ECO:0007669"/>
    <property type="project" value="TreeGrafter"/>
</dbReference>
<dbReference type="Pfam" id="PF02458">
    <property type="entry name" value="Transferase"/>
    <property type="match status" value="1"/>
</dbReference>
<proteinExistence type="inferred from homology"/>
<comment type="caution">
    <text evidence="2">The sequence shown here is derived from an EMBL/GenBank/DDBJ whole genome shotgun (WGS) entry which is preliminary data.</text>
</comment>
<dbReference type="Proteomes" id="UP001157006">
    <property type="component" value="Unassembled WGS sequence"/>
</dbReference>
<dbReference type="InterPro" id="IPR050317">
    <property type="entry name" value="Plant_Fungal_Acyltransferase"/>
</dbReference>
<sequence length="455" mass="51713">MVSITASYTVIPRESTPQGFLWLSDLDQVARFRHTPTIYIYKPKQNPENAIETLKNSLSRILVYYYPMAGRLFYTEGGRLELNLNAKGAILLEAESNKSIHDYGDFSPSDSTRELAPLFDYNGVIEEIPLFAVQLTRFKNNEGFAIGVSFSHILSDGLGAIRMMNSWAKIARGETLEDNELPFFDRTLLKFSHTPLAPRFEHMELKPLPLILGRQDANEEGEKKTSATLLRLSPEQVDKLKKKANGNGNENDILAMKNKGSRGFSRYEVISAHIWKSASRARELEENQESVVRFIVEIRNRIIPNLPENYFGNALIQTATKGLIGEIRSKPLGYVAQKIREAAEIVTDELIRSQIDVIRGFQHLDDARALYLGDEGKNIPFLGNPNFRINSWMSMPLYEADFGWGKPAYFGIARLYPHDRAFILLTPDGDGSILVCLHFQIAHLELFKKFFYEDI</sequence>
<keyword evidence="3" id="KW-1185">Reference proteome</keyword>
<evidence type="ECO:0000313" key="3">
    <source>
        <dbReference type="Proteomes" id="UP001157006"/>
    </source>
</evidence>